<dbReference type="EMBL" id="UYJE01007037">
    <property type="protein sequence ID" value="VDI51252.1"/>
    <property type="molecule type" value="Genomic_DNA"/>
</dbReference>
<protein>
    <submittedName>
        <fullName evidence="2">Uncharacterized protein</fullName>
    </submittedName>
</protein>
<feature type="region of interest" description="Disordered" evidence="1">
    <location>
        <begin position="87"/>
        <end position="118"/>
    </location>
</feature>
<reference evidence="2" key="1">
    <citation type="submission" date="2018-11" db="EMBL/GenBank/DDBJ databases">
        <authorList>
            <person name="Alioto T."/>
            <person name="Alioto T."/>
        </authorList>
    </citation>
    <scope>NUCLEOTIDE SEQUENCE</scope>
</reference>
<accession>A0A8B6FJK4</accession>
<evidence type="ECO:0000313" key="3">
    <source>
        <dbReference type="Proteomes" id="UP000596742"/>
    </source>
</evidence>
<dbReference type="AlphaFoldDB" id="A0A8B6FJK4"/>
<feature type="compositionally biased region" description="Basic and acidic residues" evidence="1">
    <location>
        <begin position="102"/>
        <end position="111"/>
    </location>
</feature>
<proteinExistence type="predicted"/>
<gene>
    <name evidence="2" type="ORF">MGAL_10B087883</name>
</gene>
<evidence type="ECO:0000256" key="1">
    <source>
        <dbReference type="SAM" id="MobiDB-lite"/>
    </source>
</evidence>
<dbReference type="Proteomes" id="UP000596742">
    <property type="component" value="Unassembled WGS sequence"/>
</dbReference>
<name>A0A8B6FJK4_MYTGA</name>
<keyword evidence="3" id="KW-1185">Reference proteome</keyword>
<feature type="region of interest" description="Disordered" evidence="1">
    <location>
        <begin position="25"/>
        <end position="58"/>
    </location>
</feature>
<comment type="caution">
    <text evidence="2">The sequence shown here is derived from an EMBL/GenBank/DDBJ whole genome shotgun (WGS) entry which is preliminary data.</text>
</comment>
<sequence length="153" mass="16678">MGLTRVSPVDASDIGTVASFAVKSAAGANRHTPPRRSSLTGKQSAGHKTYSQTNTRSGIAVSKQVKVNIELNSATAKVSIGVTIANKAREERRQGIQQSSDAEARNTHEPPTRANQRTSRFIWKELYPSTDPRNMDIMLKNIEDEKFGIPATD</sequence>
<organism evidence="2 3">
    <name type="scientific">Mytilus galloprovincialis</name>
    <name type="common">Mediterranean mussel</name>
    <dbReference type="NCBI Taxonomy" id="29158"/>
    <lineage>
        <taxon>Eukaryota</taxon>
        <taxon>Metazoa</taxon>
        <taxon>Spiralia</taxon>
        <taxon>Lophotrochozoa</taxon>
        <taxon>Mollusca</taxon>
        <taxon>Bivalvia</taxon>
        <taxon>Autobranchia</taxon>
        <taxon>Pteriomorphia</taxon>
        <taxon>Mytilida</taxon>
        <taxon>Mytiloidea</taxon>
        <taxon>Mytilidae</taxon>
        <taxon>Mytilinae</taxon>
        <taxon>Mytilus</taxon>
    </lineage>
</organism>
<evidence type="ECO:0000313" key="2">
    <source>
        <dbReference type="EMBL" id="VDI51252.1"/>
    </source>
</evidence>